<feature type="binding site" evidence="8">
    <location>
        <position position="173"/>
    </location>
    <ligand>
        <name>FAD</name>
        <dbReference type="ChEBI" id="CHEBI:57692"/>
    </ligand>
</feature>
<dbReference type="Proteomes" id="UP000187013">
    <property type="component" value="Unassembled WGS sequence"/>
</dbReference>
<evidence type="ECO:0000313" key="11">
    <source>
        <dbReference type="Proteomes" id="UP000187013"/>
    </source>
</evidence>
<organism evidence="10 11">
    <name type="scientific">Zygosaccharomyces rouxii</name>
    <dbReference type="NCBI Taxonomy" id="4956"/>
    <lineage>
        <taxon>Eukaryota</taxon>
        <taxon>Fungi</taxon>
        <taxon>Dikarya</taxon>
        <taxon>Ascomycota</taxon>
        <taxon>Saccharomycotina</taxon>
        <taxon>Saccharomycetes</taxon>
        <taxon>Saccharomycetales</taxon>
        <taxon>Saccharomycetaceae</taxon>
        <taxon>Zygosaccharomyces</taxon>
    </lineage>
</organism>
<comment type="cofactor">
    <cofactor evidence="1 8">
        <name>FAD</name>
        <dbReference type="ChEBI" id="CHEBI:57692"/>
    </cofactor>
</comment>
<evidence type="ECO:0000256" key="6">
    <source>
        <dbReference type="ARBA" id="ARBA00023002"/>
    </source>
</evidence>
<comment type="caution">
    <text evidence="10">The sequence shown here is derived from an EMBL/GenBank/DDBJ whole genome shotgun (WGS) entry which is preliminary data.</text>
</comment>
<dbReference type="InterPro" id="IPR017938">
    <property type="entry name" value="Riboflavin_synthase-like_b-brl"/>
</dbReference>
<protein>
    <recommendedName>
        <fullName evidence="9">FAD-binding FR-type domain-containing protein</fullName>
    </recommendedName>
</protein>
<evidence type="ECO:0000313" key="10">
    <source>
        <dbReference type="EMBL" id="GAV53190.1"/>
    </source>
</evidence>
<dbReference type="Gene3D" id="2.40.30.10">
    <property type="entry name" value="Translation factors"/>
    <property type="match status" value="1"/>
</dbReference>
<proteinExistence type="inferred from homology"/>
<dbReference type="InterPro" id="IPR008333">
    <property type="entry name" value="Cbr1-like_FAD-bd_dom"/>
</dbReference>
<evidence type="ECO:0000256" key="5">
    <source>
        <dbReference type="ARBA" id="ARBA00022827"/>
    </source>
</evidence>
<keyword evidence="5 8" id="KW-0274">FAD</keyword>
<evidence type="ECO:0000256" key="7">
    <source>
        <dbReference type="ARBA" id="ARBA00023136"/>
    </source>
</evidence>
<dbReference type="InterPro" id="IPR039261">
    <property type="entry name" value="FNR_nucleotide-bd"/>
</dbReference>
<keyword evidence="4 8" id="KW-0285">Flavoprotein</keyword>
<feature type="domain" description="FAD-binding FR-type" evidence="9">
    <location>
        <begin position="84"/>
        <end position="205"/>
    </location>
</feature>
<dbReference type="CDD" id="cd06183">
    <property type="entry name" value="cyt_b5_reduct_like"/>
    <property type="match status" value="1"/>
</dbReference>
<feature type="binding site" evidence="8">
    <location>
        <position position="180"/>
    </location>
    <ligand>
        <name>FAD</name>
        <dbReference type="ChEBI" id="CHEBI:57692"/>
    </ligand>
</feature>
<evidence type="ECO:0000256" key="2">
    <source>
        <dbReference type="ARBA" id="ARBA00004370"/>
    </source>
</evidence>
<dbReference type="GO" id="GO:0016020">
    <property type="term" value="C:membrane"/>
    <property type="evidence" value="ECO:0007669"/>
    <property type="project" value="UniProtKB-SubCell"/>
</dbReference>
<dbReference type="OrthoDB" id="432685at2759"/>
<dbReference type="SUPFAM" id="SSF63380">
    <property type="entry name" value="Riboflavin synthase domain-like"/>
    <property type="match status" value="1"/>
</dbReference>
<dbReference type="SUPFAM" id="SSF52343">
    <property type="entry name" value="Ferredoxin reductase-like, C-terminal NADP-linked domain"/>
    <property type="match status" value="1"/>
</dbReference>
<dbReference type="PROSITE" id="PS51384">
    <property type="entry name" value="FAD_FR"/>
    <property type="match status" value="1"/>
</dbReference>
<dbReference type="InterPro" id="IPR001834">
    <property type="entry name" value="CBR-like"/>
</dbReference>
<gene>
    <name evidence="10" type="ORF">ZYGR_0AI04730</name>
</gene>
<dbReference type="GO" id="GO:0005739">
    <property type="term" value="C:mitochondrion"/>
    <property type="evidence" value="ECO:0007669"/>
    <property type="project" value="TreeGrafter"/>
</dbReference>
<dbReference type="EMBL" id="BDGX01000035">
    <property type="protein sequence ID" value="GAV53190.1"/>
    <property type="molecule type" value="Genomic_DNA"/>
</dbReference>
<dbReference type="GO" id="GO:0016491">
    <property type="term" value="F:oxidoreductase activity"/>
    <property type="evidence" value="ECO:0007669"/>
    <property type="project" value="UniProtKB-KW"/>
</dbReference>
<accession>A0A1Q3AC42</accession>
<name>A0A1Q3AC42_ZYGRO</name>
<feature type="binding site" evidence="8">
    <location>
        <position position="139"/>
    </location>
    <ligand>
        <name>FAD</name>
        <dbReference type="ChEBI" id="CHEBI:57692"/>
    </ligand>
</feature>
<dbReference type="PANTHER" id="PTHR19370">
    <property type="entry name" value="NADH-CYTOCHROME B5 REDUCTASE"/>
    <property type="match status" value="1"/>
</dbReference>
<keyword evidence="6" id="KW-0560">Oxidoreductase</keyword>
<evidence type="ECO:0000259" key="9">
    <source>
        <dbReference type="PROSITE" id="PS51384"/>
    </source>
</evidence>
<evidence type="ECO:0000256" key="1">
    <source>
        <dbReference type="ARBA" id="ARBA00001974"/>
    </source>
</evidence>
<keyword evidence="7" id="KW-0472">Membrane</keyword>
<dbReference type="InterPro" id="IPR017927">
    <property type="entry name" value="FAD-bd_FR_type"/>
</dbReference>
<comment type="similarity">
    <text evidence="3">Belongs to the flavoprotein pyridine nucleotide cytochrome reductase family.</text>
</comment>
<dbReference type="Pfam" id="PF00970">
    <property type="entry name" value="FAD_binding_6"/>
    <property type="match status" value="1"/>
</dbReference>
<dbReference type="PANTHER" id="PTHR19370:SF189">
    <property type="entry name" value="CYTOCHROME C MITOCHONDRIAL IMPORT FACTOR CYC2"/>
    <property type="match status" value="1"/>
</dbReference>
<evidence type="ECO:0000256" key="3">
    <source>
        <dbReference type="ARBA" id="ARBA00006105"/>
    </source>
</evidence>
<evidence type="ECO:0000256" key="4">
    <source>
        <dbReference type="ARBA" id="ARBA00022630"/>
    </source>
</evidence>
<sequence>MVRDAHKVKSTKTRKTAEMKLKSLSLLARSYYQRCYSRKFTQIPKERRIRPSWVLMTGAIGASTLGYYCHSVLRQENVQELSPNHFVPYRISHKTDVDSSHFILELTPLQKQNVNLWSQMGSEHLWAIEIKQPEIMVVRSYTPLPLQFDEDHQKLKAIPDGSNGDGKFILYVKQYGNGEVARWLHRLPLGHTIDVRGPFVEFELPTYEEEISRNRDFLFHDQLSSIEDKFKYQPFDIAMFTAGTGIVSALQLLLTESPLRGKMYLWYSCGSIDELGPLKPFLYKLHRYGRIDLQMLESSKESNPVERLHKIWERIPLPTNYSGPSNYGGPNKIAGPVLALVCGPEKYITDIAGPRINLAQGPIGGMLKAKGWNERNVYKLS</sequence>
<comment type="subcellular location">
    <subcellularLocation>
        <location evidence="2">Membrane</location>
    </subcellularLocation>
</comment>
<reference evidence="10 11" key="1">
    <citation type="submission" date="2016-08" db="EMBL/GenBank/DDBJ databases">
        <title>Draft genome sequence of allopolyploid Zygosaccharomyces rouxii.</title>
        <authorList>
            <person name="Watanabe J."/>
            <person name="Uehara K."/>
            <person name="Mogi Y."/>
            <person name="Tsukioka Y."/>
        </authorList>
    </citation>
    <scope>NUCLEOTIDE SEQUENCE [LARGE SCALE GENOMIC DNA]</scope>
    <source>
        <strain evidence="10 11">NBRC 110957</strain>
    </source>
</reference>
<evidence type="ECO:0000256" key="8">
    <source>
        <dbReference type="PIRSR" id="PIRSR601834-1"/>
    </source>
</evidence>
<feature type="binding site" evidence="8">
    <location>
        <position position="141"/>
    </location>
    <ligand>
        <name>FAD</name>
        <dbReference type="ChEBI" id="CHEBI:57692"/>
    </ligand>
</feature>
<dbReference type="AlphaFoldDB" id="A0A1Q3AC42"/>